<keyword evidence="5 9" id="KW-0297">G-protein coupled receptor</keyword>
<evidence type="ECO:0000313" key="13">
    <source>
        <dbReference type="EMBL" id="PAV79115.1"/>
    </source>
</evidence>
<sequence length="478" mass="54372">MPVADEQTYTVFQVLKGSALFLLVIWTIFANSLVFIVLYKNPRLQTVPNLLVGNLAFSDLALGLIVLPLSSVYAIAGEWVFPDALCEVFVSADILCCTASIWNLSIVGLDRYWAITSPVAYMNKRNKRTAGIMILLVWVFSALISLAPLLGWKQTAISSNLIFEKNATVRQCTFLDLPSYTVYSATGSFFIPTLLMFFVYFKIYQAFAKHRARQIYRQKVIRKHIESTILHEISRVLPTSDEFAKEDDEEEDESQSKTDSSDRVENDIGNDQDVIMEEDEDEDEDEDESDERVPENHTTSTVVTATVSGTIDNPYVKREAKVSKSVPANYESEQKEKGGISPPAHGHRKGHKLPSSTVTISYEKLQRHKKRKERIYRKSLQRKPKAISAAKERRGVKVLGIILGCFTICWTPFFIMYVLVQFCKECSPNSHIEMFITWLGYSNSAMNPIIYTVFNRDYQIALKRLFTSDKKMIPARTV</sequence>
<dbReference type="AlphaFoldDB" id="A0A2A2KYW3"/>
<feature type="transmembrane region" description="Helical" evidence="11">
    <location>
        <begin position="130"/>
        <end position="151"/>
    </location>
</feature>
<dbReference type="CDD" id="cd14967">
    <property type="entry name" value="7tmA_amine_R-like"/>
    <property type="match status" value="1"/>
</dbReference>
<evidence type="ECO:0000256" key="3">
    <source>
        <dbReference type="ARBA" id="ARBA00022692"/>
    </source>
</evidence>
<dbReference type="PANTHER" id="PTHR24248:SF151">
    <property type="entry name" value="TYRAMINE RECEPTOR TYRA-2"/>
    <property type="match status" value="1"/>
</dbReference>
<keyword evidence="7 9" id="KW-0675">Receptor</keyword>
<dbReference type="STRING" id="2018661.A0A2A2KYW3"/>
<comment type="caution">
    <text evidence="13">The sequence shown here is derived from an EMBL/GenBank/DDBJ whole genome shotgun (WGS) entry which is preliminary data.</text>
</comment>
<dbReference type="InterPro" id="IPR017452">
    <property type="entry name" value="GPCR_Rhodpsn_7TM"/>
</dbReference>
<evidence type="ECO:0000256" key="11">
    <source>
        <dbReference type="SAM" id="Phobius"/>
    </source>
</evidence>
<dbReference type="EMBL" id="LIAE01007466">
    <property type="protein sequence ID" value="PAV79115.1"/>
    <property type="molecule type" value="Genomic_DNA"/>
</dbReference>
<feature type="compositionally biased region" description="Basic and acidic residues" evidence="10">
    <location>
        <begin position="254"/>
        <end position="266"/>
    </location>
</feature>
<evidence type="ECO:0000256" key="6">
    <source>
        <dbReference type="ARBA" id="ARBA00023136"/>
    </source>
</evidence>
<evidence type="ECO:0000259" key="12">
    <source>
        <dbReference type="PROSITE" id="PS50262"/>
    </source>
</evidence>
<keyword evidence="14" id="KW-1185">Reference proteome</keyword>
<evidence type="ECO:0000313" key="14">
    <source>
        <dbReference type="Proteomes" id="UP000218231"/>
    </source>
</evidence>
<dbReference type="FunFam" id="1.20.1070.10:FF:000248">
    <property type="entry name" value="5-hydroxytryptamine receptor 1A-beta"/>
    <property type="match status" value="1"/>
</dbReference>
<keyword evidence="6 11" id="KW-0472">Membrane</keyword>
<dbReference type="OrthoDB" id="5957871at2759"/>
<keyword evidence="2" id="KW-1003">Cell membrane</keyword>
<reference evidence="13 14" key="1">
    <citation type="journal article" date="2017" name="Curr. Biol.">
        <title>Genome architecture and evolution of a unichromosomal asexual nematode.</title>
        <authorList>
            <person name="Fradin H."/>
            <person name="Zegar C."/>
            <person name="Gutwein M."/>
            <person name="Lucas J."/>
            <person name="Kovtun M."/>
            <person name="Corcoran D."/>
            <person name="Baugh L.R."/>
            <person name="Kiontke K."/>
            <person name="Gunsalus K."/>
            <person name="Fitch D.H."/>
            <person name="Piano F."/>
        </authorList>
    </citation>
    <scope>NUCLEOTIDE SEQUENCE [LARGE SCALE GENOMIC DNA]</scope>
    <source>
        <strain evidence="13">PF1309</strain>
    </source>
</reference>
<keyword evidence="4 11" id="KW-1133">Transmembrane helix</keyword>
<dbReference type="GO" id="GO:0005886">
    <property type="term" value="C:plasma membrane"/>
    <property type="evidence" value="ECO:0007669"/>
    <property type="project" value="UniProtKB-SubCell"/>
</dbReference>
<protein>
    <recommendedName>
        <fullName evidence="12">G-protein coupled receptors family 1 profile domain-containing protein</fullName>
    </recommendedName>
</protein>
<feature type="compositionally biased region" description="Acidic residues" evidence="10">
    <location>
        <begin position="244"/>
        <end position="253"/>
    </location>
</feature>
<proteinExistence type="inferred from homology"/>
<accession>A0A2A2KYW3</accession>
<dbReference type="Pfam" id="PF00001">
    <property type="entry name" value="7tm_1"/>
    <property type="match status" value="1"/>
</dbReference>
<evidence type="ECO:0000256" key="8">
    <source>
        <dbReference type="ARBA" id="ARBA00023224"/>
    </source>
</evidence>
<comment type="similarity">
    <text evidence="9">Belongs to the G-protein coupled receptor 1 family.</text>
</comment>
<organism evidence="13 14">
    <name type="scientific">Diploscapter pachys</name>
    <dbReference type="NCBI Taxonomy" id="2018661"/>
    <lineage>
        <taxon>Eukaryota</taxon>
        <taxon>Metazoa</taxon>
        <taxon>Ecdysozoa</taxon>
        <taxon>Nematoda</taxon>
        <taxon>Chromadorea</taxon>
        <taxon>Rhabditida</taxon>
        <taxon>Rhabditina</taxon>
        <taxon>Rhabditomorpha</taxon>
        <taxon>Rhabditoidea</taxon>
        <taxon>Rhabditidae</taxon>
        <taxon>Diploscapter</taxon>
    </lineage>
</organism>
<evidence type="ECO:0000256" key="10">
    <source>
        <dbReference type="SAM" id="MobiDB-lite"/>
    </source>
</evidence>
<dbReference type="InterPro" id="IPR000276">
    <property type="entry name" value="GPCR_Rhodpsn"/>
</dbReference>
<keyword evidence="3 9" id="KW-0812">Transmembrane</keyword>
<feature type="transmembrane region" description="Helical" evidence="11">
    <location>
        <begin position="180"/>
        <end position="201"/>
    </location>
</feature>
<dbReference type="PROSITE" id="PS50262">
    <property type="entry name" value="G_PROTEIN_RECEP_F1_2"/>
    <property type="match status" value="1"/>
</dbReference>
<feature type="transmembrane region" description="Helical" evidence="11">
    <location>
        <begin position="20"/>
        <end position="39"/>
    </location>
</feature>
<evidence type="ECO:0000256" key="7">
    <source>
        <dbReference type="ARBA" id="ARBA00023170"/>
    </source>
</evidence>
<dbReference type="PRINTS" id="PR00237">
    <property type="entry name" value="GPCRRHODOPSN"/>
</dbReference>
<dbReference type="PROSITE" id="PS00237">
    <property type="entry name" value="G_PROTEIN_RECEP_F1_1"/>
    <property type="match status" value="1"/>
</dbReference>
<feature type="region of interest" description="Disordered" evidence="10">
    <location>
        <begin position="240"/>
        <end position="305"/>
    </location>
</feature>
<dbReference type="Gene3D" id="1.20.1070.10">
    <property type="entry name" value="Rhodopsin 7-helix transmembrane proteins"/>
    <property type="match status" value="2"/>
</dbReference>
<gene>
    <name evidence="13" type="ORF">WR25_03197</name>
</gene>
<feature type="transmembrane region" description="Helical" evidence="11">
    <location>
        <begin position="88"/>
        <end position="109"/>
    </location>
</feature>
<dbReference type="PANTHER" id="PTHR24248">
    <property type="entry name" value="ADRENERGIC RECEPTOR-RELATED G-PROTEIN COUPLED RECEPTOR"/>
    <property type="match status" value="1"/>
</dbReference>
<dbReference type="SMART" id="SM01381">
    <property type="entry name" value="7TM_GPCR_Srsx"/>
    <property type="match status" value="1"/>
</dbReference>
<evidence type="ECO:0000256" key="5">
    <source>
        <dbReference type="ARBA" id="ARBA00023040"/>
    </source>
</evidence>
<feature type="compositionally biased region" description="Acidic residues" evidence="10">
    <location>
        <begin position="268"/>
        <end position="290"/>
    </location>
</feature>
<keyword evidence="8 9" id="KW-0807">Transducer</keyword>
<dbReference type="Proteomes" id="UP000218231">
    <property type="component" value="Unassembled WGS sequence"/>
</dbReference>
<feature type="transmembrane region" description="Helical" evidence="11">
    <location>
        <begin position="398"/>
        <end position="420"/>
    </location>
</feature>
<evidence type="ECO:0000256" key="4">
    <source>
        <dbReference type="ARBA" id="ARBA00022989"/>
    </source>
</evidence>
<feature type="region of interest" description="Disordered" evidence="10">
    <location>
        <begin position="318"/>
        <end position="355"/>
    </location>
</feature>
<feature type="domain" description="G-protein coupled receptors family 1 profile" evidence="12">
    <location>
        <begin position="30"/>
        <end position="451"/>
    </location>
</feature>
<dbReference type="GO" id="GO:0004930">
    <property type="term" value="F:G protein-coupled receptor activity"/>
    <property type="evidence" value="ECO:0007669"/>
    <property type="project" value="UniProtKB-KW"/>
</dbReference>
<evidence type="ECO:0000256" key="2">
    <source>
        <dbReference type="ARBA" id="ARBA00022475"/>
    </source>
</evidence>
<evidence type="ECO:0000256" key="9">
    <source>
        <dbReference type="RuleBase" id="RU000688"/>
    </source>
</evidence>
<name>A0A2A2KYW3_9BILA</name>
<evidence type="ECO:0000256" key="1">
    <source>
        <dbReference type="ARBA" id="ARBA00004651"/>
    </source>
</evidence>
<dbReference type="SUPFAM" id="SSF81321">
    <property type="entry name" value="Family A G protein-coupled receptor-like"/>
    <property type="match status" value="1"/>
</dbReference>
<feature type="transmembrane region" description="Helical" evidence="11">
    <location>
        <begin position="51"/>
        <end position="76"/>
    </location>
</feature>
<comment type="subcellular location">
    <subcellularLocation>
        <location evidence="1">Cell membrane</location>
        <topology evidence="1">Multi-pass membrane protein</topology>
    </subcellularLocation>
</comment>